<dbReference type="Gene3D" id="3.30.450.20">
    <property type="entry name" value="PAS domain"/>
    <property type="match status" value="2"/>
</dbReference>
<name>O66501_AQUAE</name>
<evidence type="ECO:0000256" key="1">
    <source>
        <dbReference type="ARBA" id="ARBA00022741"/>
    </source>
</evidence>
<dbReference type="eggNOG" id="COG3290">
    <property type="taxonomic scope" value="Bacteria"/>
</dbReference>
<accession>O66501</accession>
<dbReference type="EnsemblBacteria" id="AAC06468">
    <property type="protein sequence ID" value="AAC06468"/>
    <property type="gene ID" value="aq_091"/>
</dbReference>
<dbReference type="PANTHER" id="PTHR32071">
    <property type="entry name" value="TRANSCRIPTIONAL REGULATORY PROTEIN"/>
    <property type="match status" value="1"/>
</dbReference>
<dbReference type="GO" id="GO:0006355">
    <property type="term" value="P:regulation of DNA-templated transcription"/>
    <property type="evidence" value="ECO:0007669"/>
    <property type="project" value="InterPro"/>
</dbReference>
<dbReference type="InParanoid" id="O66501"/>
<dbReference type="PROSITE" id="PS50045">
    <property type="entry name" value="SIGMA54_INTERACT_4"/>
    <property type="match status" value="1"/>
</dbReference>
<evidence type="ECO:0000313" key="5">
    <source>
        <dbReference type="Proteomes" id="UP000000798"/>
    </source>
</evidence>
<feature type="domain" description="Sigma-54 factor interaction" evidence="3">
    <location>
        <begin position="231"/>
        <end position="298"/>
    </location>
</feature>
<dbReference type="SUPFAM" id="SSF55785">
    <property type="entry name" value="PYP-like sensor domain (PAS domain)"/>
    <property type="match status" value="2"/>
</dbReference>
<dbReference type="HOGENOM" id="CLU_932690_0_0_0"/>
<evidence type="ECO:0000259" key="3">
    <source>
        <dbReference type="PROSITE" id="PS50045"/>
    </source>
</evidence>
<dbReference type="STRING" id="224324.aq_091"/>
<sequence length="298" mass="33514">MFKFINKVDFKTFDEIFDGVLVIDKNRRIVFANKKAKEILGEVKEGESCRGLFSICEHCPMELVEDSEQGVQVYDVLTKRKNHVCLSMSPLFEGGEFTGVLEVFRDVSKVIHYMEEVKRQKEFVEVVLDSIVEAVLVLDEKGNVINHNGNASKVLCSRFESITGKNLKEITSLSLEDLPPEGERADIYIETPCGRQKASVLLSKLKQGKGWVLSLYIVPEIFAGEGNKLKIVTKSPKFLKVLEKVKTISEMNVNVLITGETGTGKSLLARYIHYLSPRRDKPFVKINCGAIPENLLEA</sequence>
<dbReference type="AlphaFoldDB" id="O66501"/>
<organism evidence="4 5">
    <name type="scientific">Aquifex aeolicus (strain VF5)</name>
    <dbReference type="NCBI Taxonomy" id="224324"/>
    <lineage>
        <taxon>Bacteria</taxon>
        <taxon>Pseudomonadati</taxon>
        <taxon>Aquificota</taxon>
        <taxon>Aquificia</taxon>
        <taxon>Aquificales</taxon>
        <taxon>Aquificaceae</taxon>
        <taxon>Aquifex</taxon>
    </lineage>
</organism>
<dbReference type="PANTHER" id="PTHR32071:SF119">
    <property type="entry name" value="SIGMA L-DEPENDENT TRANSCRIPTIONAL REGULATOR YPLP-RELATED"/>
    <property type="match status" value="1"/>
</dbReference>
<dbReference type="KEGG" id="aae:aq_091"/>
<dbReference type="CDD" id="cd00009">
    <property type="entry name" value="AAA"/>
    <property type="match status" value="1"/>
</dbReference>
<dbReference type="InterPro" id="IPR035965">
    <property type="entry name" value="PAS-like_dom_sf"/>
</dbReference>
<dbReference type="CDD" id="cd00130">
    <property type="entry name" value="PAS"/>
    <property type="match status" value="1"/>
</dbReference>
<dbReference type="SMART" id="SM00091">
    <property type="entry name" value="PAS"/>
    <property type="match status" value="2"/>
</dbReference>
<evidence type="ECO:0000256" key="2">
    <source>
        <dbReference type="ARBA" id="ARBA00022840"/>
    </source>
</evidence>
<proteinExistence type="predicted"/>
<dbReference type="Gene3D" id="3.40.50.300">
    <property type="entry name" value="P-loop containing nucleotide triphosphate hydrolases"/>
    <property type="match status" value="1"/>
</dbReference>
<gene>
    <name evidence="4" type="ordered locus">aq_091</name>
</gene>
<dbReference type="InterPro" id="IPR025662">
    <property type="entry name" value="Sigma_54_int_dom_ATP-bd_1"/>
</dbReference>
<keyword evidence="5" id="KW-1185">Reference proteome</keyword>
<dbReference type="PIR" id="B70309">
    <property type="entry name" value="B70309"/>
</dbReference>
<reference evidence="4 5" key="1">
    <citation type="journal article" date="1998" name="Nature">
        <title>The complete genome of the hyperthermophilic bacterium Aquifex aeolicus.</title>
        <authorList>
            <person name="Deckert G."/>
            <person name="Warren P.V."/>
            <person name="Gaasterland T."/>
            <person name="Young W.G."/>
            <person name="Lenox A.L."/>
            <person name="Graham D.E."/>
            <person name="Overbeek R."/>
            <person name="Snead M.A."/>
            <person name="Keller M."/>
            <person name="Aujay M."/>
            <person name="Huber R."/>
            <person name="Feldman R.A."/>
            <person name="Short J.M."/>
            <person name="Olson G.J."/>
            <person name="Swanson R.V."/>
        </authorList>
    </citation>
    <scope>NUCLEOTIDE SEQUENCE [LARGE SCALE GENOMIC DNA]</scope>
    <source>
        <strain evidence="4 5">VF5</strain>
    </source>
</reference>
<dbReference type="Pfam" id="PF13426">
    <property type="entry name" value="PAS_9"/>
    <property type="match status" value="1"/>
</dbReference>
<protein>
    <recommendedName>
        <fullName evidence="3">Sigma-54 factor interaction domain-containing protein</fullName>
    </recommendedName>
</protein>
<dbReference type="InterPro" id="IPR000014">
    <property type="entry name" value="PAS"/>
</dbReference>
<keyword evidence="1" id="KW-0547">Nucleotide-binding</keyword>
<dbReference type="InterPro" id="IPR002078">
    <property type="entry name" value="Sigma_54_int"/>
</dbReference>
<dbReference type="eggNOG" id="COG3829">
    <property type="taxonomic scope" value="Bacteria"/>
</dbReference>
<dbReference type="Proteomes" id="UP000000798">
    <property type="component" value="Chromosome"/>
</dbReference>
<evidence type="ECO:0000313" key="4">
    <source>
        <dbReference type="EMBL" id="AAC06468.1"/>
    </source>
</evidence>
<dbReference type="GO" id="GO:0005524">
    <property type="term" value="F:ATP binding"/>
    <property type="evidence" value="ECO:0007669"/>
    <property type="project" value="UniProtKB-KW"/>
</dbReference>
<dbReference type="InterPro" id="IPR027417">
    <property type="entry name" value="P-loop_NTPase"/>
</dbReference>
<dbReference type="PROSITE" id="PS00675">
    <property type="entry name" value="SIGMA54_INTERACT_1"/>
    <property type="match status" value="1"/>
</dbReference>
<dbReference type="Pfam" id="PF00158">
    <property type="entry name" value="Sigma54_activat"/>
    <property type="match status" value="1"/>
</dbReference>
<dbReference type="EMBL" id="AE000657">
    <property type="protein sequence ID" value="AAC06468.1"/>
    <property type="molecule type" value="Genomic_DNA"/>
</dbReference>
<keyword evidence="2" id="KW-0067">ATP-binding</keyword>
<dbReference type="SUPFAM" id="SSF52540">
    <property type="entry name" value="P-loop containing nucleoside triphosphate hydrolases"/>
    <property type="match status" value="1"/>
</dbReference>